<evidence type="ECO:0000313" key="2">
    <source>
        <dbReference type="EMBL" id="GAA1742808.1"/>
    </source>
</evidence>
<protein>
    <recommendedName>
        <fullName evidence="4">Peptidase inhibitor family I36</fullName>
    </recommendedName>
</protein>
<keyword evidence="3" id="KW-1185">Reference proteome</keyword>
<dbReference type="SUPFAM" id="SSF49695">
    <property type="entry name" value="gamma-Crystallin-like"/>
    <property type="match status" value="1"/>
</dbReference>
<dbReference type="InterPro" id="IPR011024">
    <property type="entry name" value="G_crystallin-like"/>
</dbReference>
<reference evidence="2 3" key="1">
    <citation type="journal article" date="2019" name="Int. J. Syst. Evol. Microbiol.">
        <title>The Global Catalogue of Microorganisms (GCM) 10K type strain sequencing project: providing services to taxonomists for standard genome sequencing and annotation.</title>
        <authorList>
            <consortium name="The Broad Institute Genomics Platform"/>
            <consortium name="The Broad Institute Genome Sequencing Center for Infectious Disease"/>
            <person name="Wu L."/>
            <person name="Ma J."/>
        </authorList>
    </citation>
    <scope>NUCLEOTIDE SEQUENCE [LARGE SCALE GENOMIC DNA]</scope>
    <source>
        <strain evidence="2 3">JCM 13249</strain>
    </source>
</reference>
<keyword evidence="1" id="KW-0732">Signal</keyword>
<name>A0ABN2JY02_9ACTN</name>
<accession>A0ABN2JY02</accession>
<gene>
    <name evidence="2" type="ORF">GCM10009681_12080</name>
</gene>
<comment type="caution">
    <text evidence="2">The sequence shown here is derived from an EMBL/GenBank/DDBJ whole genome shotgun (WGS) entry which is preliminary data.</text>
</comment>
<dbReference type="Gene3D" id="2.60.20.10">
    <property type="entry name" value="Crystallins"/>
    <property type="match status" value="1"/>
</dbReference>
<dbReference type="EMBL" id="BAAALS010000004">
    <property type="protein sequence ID" value="GAA1742808.1"/>
    <property type="molecule type" value="Genomic_DNA"/>
</dbReference>
<evidence type="ECO:0008006" key="4">
    <source>
        <dbReference type="Google" id="ProtNLM"/>
    </source>
</evidence>
<evidence type="ECO:0000256" key="1">
    <source>
        <dbReference type="SAM" id="SignalP"/>
    </source>
</evidence>
<dbReference type="RefSeq" id="WP_344077727.1">
    <property type="nucleotide sequence ID" value="NZ_BAAALS010000004.1"/>
</dbReference>
<proteinExistence type="predicted"/>
<organism evidence="2 3">
    <name type="scientific">Luedemannella helvata</name>
    <dbReference type="NCBI Taxonomy" id="349315"/>
    <lineage>
        <taxon>Bacteria</taxon>
        <taxon>Bacillati</taxon>
        <taxon>Actinomycetota</taxon>
        <taxon>Actinomycetes</taxon>
        <taxon>Micromonosporales</taxon>
        <taxon>Micromonosporaceae</taxon>
        <taxon>Luedemannella</taxon>
    </lineage>
</organism>
<dbReference type="Pfam" id="PF03995">
    <property type="entry name" value="Inhibitor_I36"/>
    <property type="match status" value="2"/>
</dbReference>
<feature type="signal peptide" evidence="1">
    <location>
        <begin position="1"/>
        <end position="35"/>
    </location>
</feature>
<evidence type="ECO:0000313" key="3">
    <source>
        <dbReference type="Proteomes" id="UP001500655"/>
    </source>
</evidence>
<feature type="chain" id="PRO_5045476876" description="Peptidase inhibitor family I36" evidence="1">
    <location>
        <begin position="36"/>
        <end position="236"/>
    </location>
</feature>
<sequence>MSLTTPRAARVLALIAALLAVLTALTVISAPPARADTVAPAFTSPFKPLPSASATAGTCTAANYVCLYEGLGLTGPQVAVRPAERGGCIDLGAIGWAGRALSAKNTFAREAVTYPNSDCTGRPDGIPGNGSKSPLLYSPGSIWVFDACNYSGSLCLYERVDFNGAEFTAQALNPAVGTCVDLAAHGWGGRAASAVNRNAATAVLYSGTNCTGTSYPVAGNSWNRALGFSANSVFVY</sequence>
<dbReference type="Proteomes" id="UP001500655">
    <property type="component" value="Unassembled WGS sequence"/>
</dbReference>